<organism evidence="9 10">
    <name type="scientific">Pendulispora rubella</name>
    <dbReference type="NCBI Taxonomy" id="2741070"/>
    <lineage>
        <taxon>Bacteria</taxon>
        <taxon>Pseudomonadati</taxon>
        <taxon>Myxococcota</taxon>
        <taxon>Myxococcia</taxon>
        <taxon>Myxococcales</taxon>
        <taxon>Sorangiineae</taxon>
        <taxon>Pendulisporaceae</taxon>
        <taxon>Pendulispora</taxon>
    </lineage>
</organism>
<dbReference type="CDD" id="cd00009">
    <property type="entry name" value="AAA"/>
    <property type="match status" value="1"/>
</dbReference>
<dbReference type="Proteomes" id="UP001374803">
    <property type="component" value="Chromosome"/>
</dbReference>
<dbReference type="RefSeq" id="WP_394832191.1">
    <property type="nucleotide sequence ID" value="NZ_CP089929.1"/>
</dbReference>
<dbReference type="InterPro" id="IPR027417">
    <property type="entry name" value="P-loop_NTPase"/>
</dbReference>
<feature type="region of interest" description="Disordered" evidence="6">
    <location>
        <begin position="162"/>
        <end position="183"/>
    </location>
</feature>
<proteinExistence type="predicted"/>
<dbReference type="InterPro" id="IPR008271">
    <property type="entry name" value="Ser/Thr_kinase_AS"/>
</dbReference>
<dbReference type="PROSITE" id="PS00676">
    <property type="entry name" value="SIGMA54_INTERACT_2"/>
    <property type="match status" value="1"/>
</dbReference>
<dbReference type="Gene3D" id="1.10.8.60">
    <property type="match status" value="1"/>
</dbReference>
<dbReference type="SUPFAM" id="SSF55781">
    <property type="entry name" value="GAF domain-like"/>
    <property type="match status" value="1"/>
</dbReference>
<dbReference type="SUPFAM" id="SSF52540">
    <property type="entry name" value="P-loop containing nucleoside triphosphate hydrolases"/>
    <property type="match status" value="1"/>
</dbReference>
<dbReference type="Pfam" id="PF25601">
    <property type="entry name" value="AAA_lid_14"/>
    <property type="match status" value="1"/>
</dbReference>
<dbReference type="InterPro" id="IPR000719">
    <property type="entry name" value="Prot_kinase_dom"/>
</dbReference>
<sequence length="1350" mass="144177">MSPAQPQPSELAYALAGWTLLERAGEGATAEVWRAKRTDDGAMAALKIVHDANIARGEAEIVAHLGRVWGPRWLDAGALPGGGGWFLATTWVEGAPLDPAKVRALAPPERASAAARVALGVARGLAELHEAGVRHGDVKPSNIVTDGARATLVDLGLATVSSARPRGGTPHYASPELRERPDSAGPEADLFALGVVLSELLDGLPCEAAHWAEALVSTVPGARPSAAWIAERARRVLGDAEAEPAALACARIRRAYLAVRPRDIVAGARVGEGMGLPGEWLREAIRAMPPSPVAVPPTTVGPLSALGRARWLVALVGPSAAAWPLRDEVLGGDAELAQRMFALAAHAPPASWTLDDLAPAGQAGTVSRPAWDEGEASERVAALVAEMERPRPDARAIASAEDAIAVDGAPPTLVLSTADALLRAGEIGRAWTALAHAHGDAAEWRRAELARRRGDRAEAERIALTLAQGSAGEVAHRARAIAARLAWDAGDLAQAEQRLHGARGVAAAEVQALIAYRRGTFAAGRQILEEAMAIAHDGTASARLTATLGYIEHADGRSAKSAAAFARAAELAAQSGAVVEEATYLTGLAAAASDEGDIARALASATRAALLWERLGRRSDSARAWLARAATLATVGAVHAADEAAAEAIHRAESSGDRDAAAYARWAIVETREPGDPRARDEALRAFRELQPGRAPSDMARATARLVVWAPDAVDRSSLEAIDAASLAGPVRWEWWGARAASSFPAPPSTLSELVALLEIPAPLCVRGPALFAAVRLATERGDGDAARRFELARTAAARTLREHTPSEYRATVETLAWAKLDAVTAGVPEFTLAPAQLEQLATIVRVLGSRDRLRPLLEQVLDTMVLWSGVERGLLLLRAPDDRLVPRAARNLARRDLTGEQLSLSHSLARKAMETGDAVIATDAFSTLAEAHASVHALRLRSVLAVPLIARGETLGVVYLDDRVRRGAFGAREIAWVRLVASQAAMAIADARDQVLLRRAVRRAERAQRELARLLGEKEAELFATRAELRTVRGETRYPYDAIAGRSEPIRSMLHIVDRVTTSDIPVLLVGESGTGKELVARAMHTNGSRKDRPFISENCAAVPEPLLESTLFGHVRGAFTGAVATRAGLFDVADGGTFFLDEVGEMPLSMQKKLLRVLQEGEVRPVGSDRVRKVDVRVICATHRDLAAMVEAKLFREDLFYRLNVITVRVPPLRERPDDIQLLVDHFLAKHATRKIRITKAAMDRLVAYPWPGNVRQLENEIRRAVVLADDRIDVAELSQEIARGGPGAARGAGVGLRSRVDALEAELVRDALDRTHGNQTKAAEMLGLSRFGLQKMMRRLNVRIGNG</sequence>
<evidence type="ECO:0000259" key="7">
    <source>
        <dbReference type="PROSITE" id="PS50011"/>
    </source>
</evidence>
<dbReference type="InterPro" id="IPR011009">
    <property type="entry name" value="Kinase-like_dom_sf"/>
</dbReference>
<dbReference type="InterPro" id="IPR025944">
    <property type="entry name" value="Sigma_54_int_dom_CS"/>
</dbReference>
<dbReference type="SMART" id="SM00220">
    <property type="entry name" value="S_TKc"/>
    <property type="match status" value="1"/>
</dbReference>
<evidence type="ECO:0000313" key="10">
    <source>
        <dbReference type="Proteomes" id="UP001374803"/>
    </source>
</evidence>
<dbReference type="PRINTS" id="PR01590">
    <property type="entry name" value="HTHFIS"/>
</dbReference>
<dbReference type="SUPFAM" id="SSF48452">
    <property type="entry name" value="TPR-like"/>
    <property type="match status" value="1"/>
</dbReference>
<keyword evidence="2" id="KW-0067">ATP-binding</keyword>
<dbReference type="SUPFAM" id="SSF56112">
    <property type="entry name" value="Protein kinase-like (PK-like)"/>
    <property type="match status" value="1"/>
</dbReference>
<dbReference type="PROSITE" id="PS50011">
    <property type="entry name" value="PROTEIN_KINASE_DOM"/>
    <property type="match status" value="1"/>
</dbReference>
<feature type="domain" description="Sigma-54 factor interaction" evidence="8">
    <location>
        <begin position="1044"/>
        <end position="1269"/>
    </location>
</feature>
<dbReference type="EMBL" id="CP089983">
    <property type="protein sequence ID" value="WXB02563.1"/>
    <property type="molecule type" value="Genomic_DNA"/>
</dbReference>
<dbReference type="InterPro" id="IPR029016">
    <property type="entry name" value="GAF-like_dom_sf"/>
</dbReference>
<dbReference type="Pfam" id="PF13185">
    <property type="entry name" value="GAF_2"/>
    <property type="match status" value="1"/>
</dbReference>
<dbReference type="InterPro" id="IPR025943">
    <property type="entry name" value="Sigma_54_int_dom_ATP-bd_2"/>
</dbReference>
<keyword evidence="4" id="KW-0238">DNA-binding</keyword>
<dbReference type="SMART" id="SM00382">
    <property type="entry name" value="AAA"/>
    <property type="match status" value="1"/>
</dbReference>
<dbReference type="PROSITE" id="PS00108">
    <property type="entry name" value="PROTEIN_KINASE_ST"/>
    <property type="match status" value="1"/>
</dbReference>
<dbReference type="Pfam" id="PF00069">
    <property type="entry name" value="Pkinase"/>
    <property type="match status" value="1"/>
</dbReference>
<dbReference type="InterPro" id="IPR002197">
    <property type="entry name" value="HTH_Fis"/>
</dbReference>
<dbReference type="InterPro" id="IPR003018">
    <property type="entry name" value="GAF"/>
</dbReference>
<protein>
    <submittedName>
        <fullName evidence="9">Sigma 54-interacting transcriptional regulator</fullName>
    </submittedName>
</protein>
<keyword evidence="5" id="KW-0804">Transcription</keyword>
<evidence type="ECO:0000256" key="4">
    <source>
        <dbReference type="ARBA" id="ARBA00023125"/>
    </source>
</evidence>
<dbReference type="Gene3D" id="1.10.510.10">
    <property type="entry name" value="Transferase(Phosphotransferase) domain 1"/>
    <property type="match status" value="1"/>
</dbReference>
<evidence type="ECO:0000256" key="6">
    <source>
        <dbReference type="SAM" id="MobiDB-lite"/>
    </source>
</evidence>
<reference evidence="9" key="1">
    <citation type="submission" date="2021-12" db="EMBL/GenBank/DDBJ databases">
        <title>Discovery of the Pendulisporaceae a myxobacterial family with distinct sporulation behavior and unique specialized metabolism.</title>
        <authorList>
            <person name="Garcia R."/>
            <person name="Popoff A."/>
            <person name="Bader C.D."/>
            <person name="Loehr J."/>
            <person name="Walesch S."/>
            <person name="Walt C."/>
            <person name="Boldt J."/>
            <person name="Bunk B."/>
            <person name="Haeckl F.J.F.P.J."/>
            <person name="Gunesch A.P."/>
            <person name="Birkelbach J."/>
            <person name="Nuebel U."/>
            <person name="Pietschmann T."/>
            <person name="Bach T."/>
            <person name="Mueller R."/>
        </authorList>
    </citation>
    <scope>NUCLEOTIDE SEQUENCE</scope>
    <source>
        <strain evidence="9">MSr11367</strain>
    </source>
</reference>
<evidence type="ECO:0000259" key="8">
    <source>
        <dbReference type="PROSITE" id="PS50045"/>
    </source>
</evidence>
<dbReference type="SUPFAM" id="SSF46689">
    <property type="entry name" value="Homeodomain-like"/>
    <property type="match status" value="1"/>
</dbReference>
<dbReference type="PANTHER" id="PTHR32071">
    <property type="entry name" value="TRANSCRIPTIONAL REGULATORY PROTEIN"/>
    <property type="match status" value="1"/>
</dbReference>
<gene>
    <name evidence="9" type="ORF">LVJ94_37320</name>
</gene>
<dbReference type="InterPro" id="IPR009057">
    <property type="entry name" value="Homeodomain-like_sf"/>
</dbReference>
<evidence type="ECO:0000256" key="2">
    <source>
        <dbReference type="ARBA" id="ARBA00022840"/>
    </source>
</evidence>
<dbReference type="InterPro" id="IPR025662">
    <property type="entry name" value="Sigma_54_int_dom_ATP-bd_1"/>
</dbReference>
<dbReference type="Pfam" id="PF02954">
    <property type="entry name" value="HTH_8"/>
    <property type="match status" value="1"/>
</dbReference>
<keyword evidence="3" id="KW-0805">Transcription regulation</keyword>
<dbReference type="PROSITE" id="PS50045">
    <property type="entry name" value="SIGMA54_INTERACT_4"/>
    <property type="match status" value="1"/>
</dbReference>
<dbReference type="Gene3D" id="3.40.50.300">
    <property type="entry name" value="P-loop containing nucleotide triphosphate hydrolases"/>
    <property type="match status" value="1"/>
</dbReference>
<dbReference type="SMART" id="SM00065">
    <property type="entry name" value="GAF"/>
    <property type="match status" value="1"/>
</dbReference>
<dbReference type="InterPro" id="IPR011990">
    <property type="entry name" value="TPR-like_helical_dom_sf"/>
</dbReference>
<dbReference type="PROSITE" id="PS00688">
    <property type="entry name" value="SIGMA54_INTERACT_3"/>
    <property type="match status" value="1"/>
</dbReference>
<dbReference type="InterPro" id="IPR002078">
    <property type="entry name" value="Sigma_54_int"/>
</dbReference>
<feature type="domain" description="Protein kinase" evidence="7">
    <location>
        <begin position="18"/>
        <end position="257"/>
    </location>
</feature>
<evidence type="ECO:0000313" key="9">
    <source>
        <dbReference type="EMBL" id="WXB02563.1"/>
    </source>
</evidence>
<dbReference type="PROSITE" id="PS00675">
    <property type="entry name" value="SIGMA54_INTERACT_1"/>
    <property type="match status" value="1"/>
</dbReference>
<keyword evidence="10" id="KW-1185">Reference proteome</keyword>
<evidence type="ECO:0000256" key="1">
    <source>
        <dbReference type="ARBA" id="ARBA00022741"/>
    </source>
</evidence>
<name>A0ABZ2KXS7_9BACT</name>
<evidence type="ECO:0000256" key="3">
    <source>
        <dbReference type="ARBA" id="ARBA00023015"/>
    </source>
</evidence>
<dbReference type="Gene3D" id="1.25.40.10">
    <property type="entry name" value="Tetratricopeptide repeat domain"/>
    <property type="match status" value="1"/>
</dbReference>
<dbReference type="Gene3D" id="3.30.450.40">
    <property type="match status" value="1"/>
</dbReference>
<accession>A0ABZ2KXS7</accession>
<evidence type="ECO:0000256" key="5">
    <source>
        <dbReference type="ARBA" id="ARBA00023163"/>
    </source>
</evidence>
<keyword evidence="1" id="KW-0547">Nucleotide-binding</keyword>
<dbReference type="Pfam" id="PF00158">
    <property type="entry name" value="Sigma54_activat"/>
    <property type="match status" value="1"/>
</dbReference>
<dbReference type="Gene3D" id="1.10.10.60">
    <property type="entry name" value="Homeodomain-like"/>
    <property type="match status" value="1"/>
</dbReference>
<dbReference type="InterPro" id="IPR003593">
    <property type="entry name" value="AAA+_ATPase"/>
</dbReference>
<dbReference type="InterPro" id="IPR058031">
    <property type="entry name" value="AAA_lid_NorR"/>
</dbReference>